<evidence type="ECO:0000313" key="3">
    <source>
        <dbReference type="Proteomes" id="UP001430953"/>
    </source>
</evidence>
<keyword evidence="3" id="KW-1185">Reference proteome</keyword>
<dbReference type="Proteomes" id="UP001430953">
    <property type="component" value="Unassembled WGS sequence"/>
</dbReference>
<feature type="signal peptide" evidence="1">
    <location>
        <begin position="1"/>
        <end position="21"/>
    </location>
</feature>
<protein>
    <recommendedName>
        <fullName evidence="4">Secreted protein</fullName>
    </recommendedName>
</protein>
<dbReference type="EMBL" id="JADYXP020000022">
    <property type="protein sequence ID" value="KAL0102399.1"/>
    <property type="molecule type" value="Genomic_DNA"/>
</dbReference>
<gene>
    <name evidence="2" type="ORF">PUN28_017976</name>
</gene>
<evidence type="ECO:0000313" key="2">
    <source>
        <dbReference type="EMBL" id="KAL0102399.1"/>
    </source>
</evidence>
<keyword evidence="1" id="KW-0732">Signal</keyword>
<accession>A0AAW2EF95</accession>
<organism evidence="2 3">
    <name type="scientific">Cardiocondyla obscurior</name>
    <dbReference type="NCBI Taxonomy" id="286306"/>
    <lineage>
        <taxon>Eukaryota</taxon>
        <taxon>Metazoa</taxon>
        <taxon>Ecdysozoa</taxon>
        <taxon>Arthropoda</taxon>
        <taxon>Hexapoda</taxon>
        <taxon>Insecta</taxon>
        <taxon>Pterygota</taxon>
        <taxon>Neoptera</taxon>
        <taxon>Endopterygota</taxon>
        <taxon>Hymenoptera</taxon>
        <taxon>Apocrita</taxon>
        <taxon>Aculeata</taxon>
        <taxon>Formicoidea</taxon>
        <taxon>Formicidae</taxon>
        <taxon>Myrmicinae</taxon>
        <taxon>Cardiocondyla</taxon>
    </lineage>
</organism>
<dbReference type="AlphaFoldDB" id="A0AAW2EF95"/>
<proteinExistence type="predicted"/>
<evidence type="ECO:0008006" key="4">
    <source>
        <dbReference type="Google" id="ProtNLM"/>
    </source>
</evidence>
<feature type="chain" id="PRO_5044002421" description="Secreted protein" evidence="1">
    <location>
        <begin position="22"/>
        <end position="333"/>
    </location>
</feature>
<comment type="caution">
    <text evidence="2">The sequence shown here is derived from an EMBL/GenBank/DDBJ whole genome shotgun (WGS) entry which is preliminary data.</text>
</comment>
<name>A0AAW2EF95_9HYME</name>
<evidence type="ECO:0000256" key="1">
    <source>
        <dbReference type="SAM" id="SignalP"/>
    </source>
</evidence>
<reference evidence="2 3" key="1">
    <citation type="submission" date="2023-03" db="EMBL/GenBank/DDBJ databases">
        <title>High recombination rates correlate with genetic variation in Cardiocondyla obscurior ants.</title>
        <authorList>
            <person name="Errbii M."/>
        </authorList>
    </citation>
    <scope>NUCLEOTIDE SEQUENCE [LARGE SCALE GENOMIC DNA]</scope>
    <source>
        <strain evidence="2">Alpha-2009</strain>
        <tissue evidence="2">Whole body</tissue>
    </source>
</reference>
<sequence>MLGQSWLLAYIFAFLSSDAWSGTVNYMTSSNRTFPDKEDYNTFETYLPAVNNIDVPGCRRVMLVLIDETSQNCPANINIPTLAQAPCIVPMWRGRGELQGESLANAWNSFWCTANIANARRDTLCAFNEVSGLLGVSDCVGTSLSLVAELYGVWYQGIAPDQHHGRPGPDYLQAPYGNLFNVNRHDQLDARRRTVGYNFSSVSPNHISPTGIVRIRYVGEGAGGNVIVTWHKQSPNHVVPSYNIQTMTPVMRIASSLGLVLTNPANTKFSSPNGLTHWVHMLSCAVSFSMSVFLTSNDITPKNWNGLYNKYDTAHRDMVVDTLKTKKTFLKIW</sequence>